<evidence type="ECO:0000256" key="1">
    <source>
        <dbReference type="SAM" id="MobiDB-lite"/>
    </source>
</evidence>
<dbReference type="Proteomes" id="UP000275356">
    <property type="component" value="Unassembled WGS sequence"/>
</dbReference>
<sequence length="129" mass="13423">MTEDHTNPNPEHTDAYTEVPTPEAEAPKHAGPDSDGQTEEFTVSANKLLGKVKELINEGNVRKIILRNEAGNTLLEIPLNAGLAGVAAAAVFAPVLVAVGAIAALVTSVSITVVRAPKTDVPVEDVHQG</sequence>
<evidence type="ECO:0000313" key="4">
    <source>
        <dbReference type="EMBL" id="ROR96269.1"/>
    </source>
</evidence>
<gene>
    <name evidence="4" type="ORF">EDD28_0851</name>
</gene>
<protein>
    <submittedName>
        <fullName evidence="4">Uncharacterized protein DUF4342</fullName>
    </submittedName>
</protein>
<comment type="caution">
    <text evidence="4">The sequence shown here is derived from an EMBL/GenBank/DDBJ whole genome shotgun (WGS) entry which is preliminary data.</text>
</comment>
<keyword evidence="2" id="KW-0812">Transmembrane</keyword>
<reference evidence="4 5" key="1">
    <citation type="submission" date="2018-11" db="EMBL/GenBank/DDBJ databases">
        <title>Sequencing the genomes of 1000 actinobacteria strains.</title>
        <authorList>
            <person name="Klenk H.-P."/>
        </authorList>
    </citation>
    <scope>NUCLEOTIDE SEQUENCE [LARGE SCALE GENOMIC DNA]</scope>
    <source>
        <strain evidence="4 5">DSM 13521</strain>
    </source>
</reference>
<keyword evidence="2" id="KW-0472">Membrane</keyword>
<feature type="transmembrane region" description="Helical" evidence="2">
    <location>
        <begin position="81"/>
        <end position="106"/>
    </location>
</feature>
<keyword evidence="5" id="KW-1185">Reference proteome</keyword>
<dbReference type="InterPro" id="IPR025642">
    <property type="entry name" value="DUF4342"/>
</dbReference>
<evidence type="ECO:0000313" key="5">
    <source>
        <dbReference type="Proteomes" id="UP000275356"/>
    </source>
</evidence>
<accession>A0A3N2D911</accession>
<evidence type="ECO:0000259" key="3">
    <source>
        <dbReference type="Pfam" id="PF14242"/>
    </source>
</evidence>
<keyword evidence="2" id="KW-1133">Transmembrane helix</keyword>
<dbReference type="RefSeq" id="WP_123738475.1">
    <property type="nucleotide sequence ID" value="NZ_CALFQU010000048.1"/>
</dbReference>
<name>A0A3N2D911_9MICO</name>
<feature type="region of interest" description="Disordered" evidence="1">
    <location>
        <begin position="1"/>
        <end position="39"/>
    </location>
</feature>
<dbReference type="Pfam" id="PF14242">
    <property type="entry name" value="DUF4342"/>
    <property type="match status" value="1"/>
</dbReference>
<dbReference type="AlphaFoldDB" id="A0A3N2D911"/>
<feature type="domain" description="DUF4342" evidence="3">
    <location>
        <begin position="37"/>
        <end position="115"/>
    </location>
</feature>
<dbReference type="OrthoDB" id="677607at2"/>
<evidence type="ECO:0000256" key="2">
    <source>
        <dbReference type="SAM" id="Phobius"/>
    </source>
</evidence>
<proteinExistence type="predicted"/>
<dbReference type="EMBL" id="RKHQ01000001">
    <property type="protein sequence ID" value="ROR96269.1"/>
    <property type="molecule type" value="Genomic_DNA"/>
</dbReference>
<feature type="compositionally biased region" description="Basic and acidic residues" evidence="1">
    <location>
        <begin position="1"/>
        <end position="15"/>
    </location>
</feature>
<organism evidence="4 5">
    <name type="scientific">Salana multivorans</name>
    <dbReference type="NCBI Taxonomy" id="120377"/>
    <lineage>
        <taxon>Bacteria</taxon>
        <taxon>Bacillati</taxon>
        <taxon>Actinomycetota</taxon>
        <taxon>Actinomycetes</taxon>
        <taxon>Micrococcales</taxon>
        <taxon>Beutenbergiaceae</taxon>
        <taxon>Salana</taxon>
    </lineage>
</organism>